<dbReference type="HAMAP" id="MF_00528">
    <property type="entry name" value="Maf"/>
    <property type="match status" value="1"/>
</dbReference>
<evidence type="ECO:0000313" key="4">
    <source>
        <dbReference type="Proteomes" id="UP000002494"/>
    </source>
</evidence>
<sequence length="241" mass="25827">MALKPLAPLLRGYHVVLASASPRRREILDLAGVVFDVIPSHFSEVPPPEHLLRPQDLVIANAKGKALDVGMRLSQALDFPFLALPTSSCLADPETQHLIIGADTIVAMEGQIMGKPCDREDALRMLTRLNGREHSVITGVAIILTGGAGTRDAEVVVVFHEETLVTFSKLSDELVQEHVEGGEPWDKAGGYGLQARGGAIMAEAVRGDPLNAAGLPLNRLCRELGRRLLPSGPGQEVESQT</sequence>
<dbReference type="AlphaFoldDB" id="A0A8I5ZM76"/>
<protein>
    <submittedName>
        <fullName evidence="3">Acetylserotonin O-methyltransferase-like</fullName>
    </submittedName>
</protein>
<dbReference type="InterPro" id="IPR029001">
    <property type="entry name" value="ITPase-like_fam"/>
</dbReference>
<keyword evidence="4" id="KW-1185">Reference proteome</keyword>
<keyword evidence="6" id="KW-1267">Proteomics identification</keyword>
<dbReference type="PIRSF" id="PIRSF006305">
    <property type="entry name" value="Maf"/>
    <property type="match status" value="1"/>
</dbReference>
<reference evidence="3" key="1">
    <citation type="submission" date="2024-01" db="EMBL/GenBank/DDBJ databases">
        <title>GRCr8: a new rat reference genome assembly contstructed from accurate long reads and long range scaffolding.</title>
        <authorList>
            <person name="Doris P.A."/>
            <person name="Kalbfleisch T."/>
            <person name="Li K."/>
            <person name="Howe K."/>
            <person name="Wood J."/>
        </authorList>
    </citation>
    <scope>NUCLEOTIDE SEQUENCE [LARGE SCALE GENOMIC DNA]</scope>
    <source>
        <strain evidence="3">Brown Norway</strain>
    </source>
</reference>
<accession>A0A8I5ZM76</accession>
<reference evidence="3" key="3">
    <citation type="submission" date="2025-09" db="UniProtKB">
        <authorList>
            <consortium name="Ensembl"/>
        </authorList>
    </citation>
    <scope>IDENTIFICATION</scope>
    <source>
        <strain evidence="3">Brown Norway</strain>
    </source>
</reference>
<dbReference type="GO" id="GO:0047429">
    <property type="term" value="F:nucleoside triphosphate diphosphatase activity"/>
    <property type="evidence" value="ECO:0007669"/>
    <property type="project" value="InterPro"/>
</dbReference>
<dbReference type="NCBIfam" id="TIGR00172">
    <property type="entry name" value="maf"/>
    <property type="match status" value="1"/>
</dbReference>
<comment type="cofactor">
    <cofactor evidence="1">
        <name>a divalent metal cation</name>
        <dbReference type="ChEBI" id="CHEBI:60240"/>
    </cofactor>
</comment>
<dbReference type="PANTHER" id="PTHR43213:SF5">
    <property type="entry name" value="BIFUNCTIONAL DTTP_UTP PYROPHOSPHATASE_METHYLTRANSFERASE PROTEIN-RELATED"/>
    <property type="match status" value="1"/>
</dbReference>
<evidence type="ECO:0000256" key="1">
    <source>
        <dbReference type="ARBA" id="ARBA00001968"/>
    </source>
</evidence>
<keyword evidence="2" id="KW-0378">Hydrolase</keyword>
<dbReference type="Gene3D" id="3.90.950.10">
    <property type="match status" value="1"/>
</dbReference>
<dbReference type="CDD" id="cd00555">
    <property type="entry name" value="Maf"/>
    <property type="match status" value="1"/>
</dbReference>
<dbReference type="PANTHER" id="PTHR43213">
    <property type="entry name" value="BIFUNCTIONAL DTTP/UTP PYROPHOSPHATASE/METHYLTRANSFERASE PROTEIN-RELATED"/>
    <property type="match status" value="1"/>
</dbReference>
<dbReference type="Ensembl" id="ENSRNOT00000115868.2">
    <property type="protein sequence ID" value="ENSRNOP00000079132.1"/>
    <property type="gene ID" value="ENSRNOG00000028166.8"/>
</dbReference>
<dbReference type="AGR" id="RGD:1306877"/>
<reference evidence="3" key="2">
    <citation type="submission" date="2025-08" db="UniProtKB">
        <authorList>
            <consortium name="Ensembl"/>
        </authorList>
    </citation>
    <scope>IDENTIFICATION</scope>
    <source>
        <strain evidence="3">Brown Norway</strain>
    </source>
</reference>
<gene>
    <name evidence="3 5" type="primary">Asmtl</name>
</gene>
<name>A0A8I5ZM76_RAT</name>
<dbReference type="SUPFAM" id="SSF52972">
    <property type="entry name" value="ITPase-like"/>
    <property type="match status" value="1"/>
</dbReference>
<evidence type="ECO:0000256" key="2">
    <source>
        <dbReference type="ARBA" id="ARBA00022801"/>
    </source>
</evidence>
<dbReference type="Pfam" id="PF02545">
    <property type="entry name" value="Maf"/>
    <property type="match status" value="1"/>
</dbReference>
<dbReference type="GeneTree" id="ENSGT00940000168021"/>
<dbReference type="Proteomes" id="UP000002494">
    <property type="component" value="Chromosome 12"/>
</dbReference>
<evidence type="ECO:0000313" key="5">
    <source>
        <dbReference type="RGD" id="1306877"/>
    </source>
</evidence>
<dbReference type="RGD" id="1306877">
    <property type="gene designation" value="Asmtl"/>
</dbReference>
<evidence type="ECO:0007829" key="6">
    <source>
        <dbReference type="PeptideAtlas" id="A0A8I5ZM76"/>
    </source>
</evidence>
<dbReference type="InterPro" id="IPR003697">
    <property type="entry name" value="Maf-like"/>
</dbReference>
<organism evidence="3 4">
    <name type="scientific">Rattus norvegicus</name>
    <name type="common">Rat</name>
    <dbReference type="NCBI Taxonomy" id="10116"/>
    <lineage>
        <taxon>Eukaryota</taxon>
        <taxon>Metazoa</taxon>
        <taxon>Chordata</taxon>
        <taxon>Craniata</taxon>
        <taxon>Vertebrata</taxon>
        <taxon>Euteleostomi</taxon>
        <taxon>Mammalia</taxon>
        <taxon>Eutheria</taxon>
        <taxon>Euarchontoglires</taxon>
        <taxon>Glires</taxon>
        <taxon>Rodentia</taxon>
        <taxon>Myomorpha</taxon>
        <taxon>Muroidea</taxon>
        <taxon>Muridae</taxon>
        <taxon>Murinae</taxon>
        <taxon>Rattus</taxon>
    </lineage>
</organism>
<proteinExistence type="evidence at protein level"/>
<evidence type="ECO:0000313" key="3">
    <source>
        <dbReference type="Ensembl" id="ENSRNOP00000079132.1"/>
    </source>
</evidence>